<evidence type="ECO:0000313" key="2">
    <source>
        <dbReference type="Proteomes" id="UP001396334"/>
    </source>
</evidence>
<dbReference type="Proteomes" id="UP001396334">
    <property type="component" value="Unassembled WGS sequence"/>
</dbReference>
<protein>
    <submittedName>
        <fullName evidence="1">Uncharacterized protein</fullName>
    </submittedName>
</protein>
<sequence length="77" mass="9346">MKSSSFFNTRMLADNLYLRLAVSFLDPNILGLKEKMREFQFEFVKINSLAARRKGEDFHYDFRSQKVIEEPRRRQRQ</sequence>
<reference evidence="1 2" key="1">
    <citation type="journal article" date="2024" name="G3 (Bethesda)">
        <title>Genome assembly of Hibiscus sabdariffa L. provides insights into metabolisms of medicinal natural products.</title>
        <authorList>
            <person name="Kim T."/>
        </authorList>
    </citation>
    <scope>NUCLEOTIDE SEQUENCE [LARGE SCALE GENOMIC DNA]</scope>
    <source>
        <strain evidence="1">TK-2024</strain>
        <tissue evidence="1">Old leaves</tissue>
    </source>
</reference>
<keyword evidence="2" id="KW-1185">Reference proteome</keyword>
<gene>
    <name evidence="1" type="ORF">V6N11_007832</name>
</gene>
<accession>A0ABR2PYR7</accession>
<evidence type="ECO:0000313" key="1">
    <source>
        <dbReference type="EMBL" id="KAK8993605.1"/>
    </source>
</evidence>
<dbReference type="EMBL" id="JBBPBN010000048">
    <property type="protein sequence ID" value="KAK8993605.1"/>
    <property type="molecule type" value="Genomic_DNA"/>
</dbReference>
<organism evidence="1 2">
    <name type="scientific">Hibiscus sabdariffa</name>
    <name type="common">roselle</name>
    <dbReference type="NCBI Taxonomy" id="183260"/>
    <lineage>
        <taxon>Eukaryota</taxon>
        <taxon>Viridiplantae</taxon>
        <taxon>Streptophyta</taxon>
        <taxon>Embryophyta</taxon>
        <taxon>Tracheophyta</taxon>
        <taxon>Spermatophyta</taxon>
        <taxon>Magnoliopsida</taxon>
        <taxon>eudicotyledons</taxon>
        <taxon>Gunneridae</taxon>
        <taxon>Pentapetalae</taxon>
        <taxon>rosids</taxon>
        <taxon>malvids</taxon>
        <taxon>Malvales</taxon>
        <taxon>Malvaceae</taxon>
        <taxon>Malvoideae</taxon>
        <taxon>Hibiscus</taxon>
    </lineage>
</organism>
<proteinExistence type="predicted"/>
<comment type="caution">
    <text evidence="1">The sequence shown here is derived from an EMBL/GenBank/DDBJ whole genome shotgun (WGS) entry which is preliminary data.</text>
</comment>
<name>A0ABR2PYR7_9ROSI</name>